<dbReference type="InterPro" id="IPR011989">
    <property type="entry name" value="ARM-like"/>
</dbReference>
<accession>A0A183IWS6</accession>
<sequence>FQDEKEDAFLQLRSDLKILLINLGQLDQDLFFEFLKSVVENALNNWRHLPFQEVESAISMLYHVGEIVKLNAVKTGPANDKIFAMLQLLVKSDVSQHSHTAVVLAYFETVSRYERLLAVDRELVLSVVTSFLDQRGLHHPNPKVVCRTVYLFSRFVRSQKLSLSQYAQFILTGLQDLLDGSRSLTPLLRPEQQVFLYESIGVLIISGNFQNQEKHQYLQQVLTNLIERFNGVLSMLNTGAGSAKERTLVVDYLNSVMINCSRLTKGFTGQITAQSCECQDLFVAALNVFTDAMTLTRCELFNGYKQYLHRMVICLEGDFLPCLPKCVQCLVAATVDFRSAEDLITFLLQVIIRYKEKACPSLELVFSTVFTSIWKILSIPVEENNQVSLRELSDLRRSYYQLLCALFSAKLSGLLNCQAPSVIEPLLDSIADGFRSPDITVKKAVTNATRLLINITKDFGPPGKEYFESFLMSRAIPLCFSLPCEDGFDFMDAQSLQILNEIGLIMKDIFVFRGEELYSFLYYILNSKIPAPMLQELCQAVKQYDIKELQRYLRTFFHRRFITDNIVP</sequence>
<organism evidence="5">
    <name type="scientific">Soboliphyme baturini</name>
    <dbReference type="NCBI Taxonomy" id="241478"/>
    <lineage>
        <taxon>Eukaryota</taxon>
        <taxon>Metazoa</taxon>
        <taxon>Ecdysozoa</taxon>
        <taxon>Nematoda</taxon>
        <taxon>Enoplea</taxon>
        <taxon>Dorylaimia</taxon>
        <taxon>Dioctophymatida</taxon>
        <taxon>Dioctophymatoidea</taxon>
        <taxon>Soboliphymatidae</taxon>
        <taxon>Soboliphyme</taxon>
    </lineage>
</organism>
<dbReference type="EMBL" id="UZAM01011223">
    <property type="protein sequence ID" value="VDP15237.1"/>
    <property type="molecule type" value="Genomic_DNA"/>
</dbReference>
<dbReference type="GO" id="GO:0000049">
    <property type="term" value="F:tRNA binding"/>
    <property type="evidence" value="ECO:0007669"/>
    <property type="project" value="UniProtKB-UniRule"/>
</dbReference>
<keyword evidence="4" id="KW-1185">Reference proteome</keyword>
<keyword evidence="1" id="KW-0539">Nucleus</keyword>
<evidence type="ECO:0000259" key="2">
    <source>
        <dbReference type="Pfam" id="PF19282"/>
    </source>
</evidence>
<dbReference type="InterPro" id="IPR045546">
    <property type="entry name" value="Exportin-T_C"/>
</dbReference>
<evidence type="ECO:0000313" key="3">
    <source>
        <dbReference type="EMBL" id="VDP15237.1"/>
    </source>
</evidence>
<dbReference type="GO" id="GO:0071528">
    <property type="term" value="P:tRNA re-export from nucleus"/>
    <property type="evidence" value="ECO:0007669"/>
    <property type="project" value="UniProtKB-UniRule"/>
</dbReference>
<comment type="subcellular location">
    <subcellularLocation>
        <location evidence="1">Nucleus</location>
    </subcellularLocation>
    <subcellularLocation>
        <location evidence="1">Cytoplasm</location>
    </subcellularLocation>
    <text evidence="1">Shuttles between the nucleus and the cytoplasm.</text>
</comment>
<protein>
    <recommendedName>
        <fullName evidence="1">Exportin-T</fullName>
    </recommendedName>
    <alternativeName>
        <fullName evidence="1">Exportin(tRNA)</fullName>
    </alternativeName>
    <alternativeName>
        <fullName evidence="1">tRNA exportin</fullName>
    </alternativeName>
</protein>
<dbReference type="PANTHER" id="PTHR15952:SF11">
    <property type="entry name" value="EXPORTIN-T"/>
    <property type="match status" value="1"/>
</dbReference>
<gene>
    <name evidence="3" type="ORF">SBAD_LOCUS8073</name>
</gene>
<dbReference type="InterPro" id="IPR040017">
    <property type="entry name" value="XPOT"/>
</dbReference>
<comment type="similarity">
    <text evidence="1">Belongs to the exportin family.</text>
</comment>
<keyword evidence="1" id="KW-0963">Cytoplasm</keyword>
<reference evidence="3 4" key="2">
    <citation type="submission" date="2018-11" db="EMBL/GenBank/DDBJ databases">
        <authorList>
            <consortium name="Pathogen Informatics"/>
        </authorList>
    </citation>
    <scope>NUCLEOTIDE SEQUENCE [LARGE SCALE GENOMIC DNA]</scope>
</reference>
<proteinExistence type="inferred from homology"/>
<dbReference type="SUPFAM" id="SSF48371">
    <property type="entry name" value="ARM repeat"/>
    <property type="match status" value="1"/>
</dbReference>
<dbReference type="InterPro" id="IPR016024">
    <property type="entry name" value="ARM-type_fold"/>
</dbReference>
<dbReference type="OrthoDB" id="26399at2759"/>
<dbReference type="PANTHER" id="PTHR15952">
    <property type="entry name" value="EXPORTIN-T/LOS1"/>
    <property type="match status" value="1"/>
</dbReference>
<keyword evidence="1" id="KW-0820">tRNA-binding</keyword>
<feature type="domain" description="Exportin-T C-terminal" evidence="2">
    <location>
        <begin position="4"/>
        <end position="559"/>
    </location>
</feature>
<reference evidence="5" key="1">
    <citation type="submission" date="2016-06" db="UniProtKB">
        <authorList>
            <consortium name="WormBaseParasite"/>
        </authorList>
    </citation>
    <scope>IDENTIFICATION</scope>
</reference>
<dbReference type="Gene3D" id="1.25.10.10">
    <property type="entry name" value="Leucine-rich Repeat Variant"/>
    <property type="match status" value="1"/>
</dbReference>
<comment type="function">
    <text evidence="1">tRNA nucleus export receptor which facilitates tRNA translocation across the nuclear pore complex.</text>
</comment>
<dbReference type="GO" id="GO:0016363">
    <property type="term" value="C:nuclear matrix"/>
    <property type="evidence" value="ECO:0007669"/>
    <property type="project" value="TreeGrafter"/>
</dbReference>
<name>A0A183IWS6_9BILA</name>
<evidence type="ECO:0000313" key="5">
    <source>
        <dbReference type="WBParaSite" id="SBAD_0000837201-mRNA-1"/>
    </source>
</evidence>
<dbReference type="GO" id="GO:0005737">
    <property type="term" value="C:cytoplasm"/>
    <property type="evidence" value="ECO:0007669"/>
    <property type="project" value="UniProtKB-SubCell"/>
</dbReference>
<keyword evidence="1" id="KW-0813">Transport</keyword>
<dbReference type="Proteomes" id="UP000270296">
    <property type="component" value="Unassembled WGS sequence"/>
</dbReference>
<dbReference type="GO" id="GO:0031267">
    <property type="term" value="F:small GTPase binding"/>
    <property type="evidence" value="ECO:0007669"/>
    <property type="project" value="InterPro"/>
</dbReference>
<dbReference type="AlphaFoldDB" id="A0A183IWS6"/>
<dbReference type="WBParaSite" id="SBAD_0000837201-mRNA-1">
    <property type="protein sequence ID" value="SBAD_0000837201-mRNA-1"/>
    <property type="gene ID" value="SBAD_0000837201"/>
</dbReference>
<keyword evidence="1" id="KW-0694">RNA-binding</keyword>
<evidence type="ECO:0000256" key="1">
    <source>
        <dbReference type="RuleBase" id="RU366037"/>
    </source>
</evidence>
<evidence type="ECO:0000313" key="4">
    <source>
        <dbReference type="Proteomes" id="UP000270296"/>
    </source>
</evidence>
<dbReference type="GO" id="GO:0005643">
    <property type="term" value="C:nuclear pore"/>
    <property type="evidence" value="ECO:0007669"/>
    <property type="project" value="TreeGrafter"/>
</dbReference>
<dbReference type="Pfam" id="PF19282">
    <property type="entry name" value="Exportin-T"/>
    <property type="match status" value="1"/>
</dbReference>